<gene>
    <name evidence="2" type="ORF">HDF15_001641</name>
</gene>
<protein>
    <submittedName>
        <fullName evidence="2">Uncharacterized protein</fullName>
    </submittedName>
</protein>
<feature type="transmembrane region" description="Helical" evidence="1">
    <location>
        <begin position="70"/>
        <end position="94"/>
    </location>
</feature>
<accession>A0A7W8E949</accession>
<proteinExistence type="predicted"/>
<dbReference type="RefSeq" id="WP_184254342.1">
    <property type="nucleotide sequence ID" value="NZ_JACHIO010000005.1"/>
</dbReference>
<evidence type="ECO:0000313" key="2">
    <source>
        <dbReference type="EMBL" id="MBB5063301.1"/>
    </source>
</evidence>
<sequence>MGALQAHSDVHNLLLEAANRKLESQNSVIELLDQKSSVVLGFSLVSVVELLGFLLLVASEHGKAVSPEPGWIHTLFYLSLILVFIGSLAGLLALRGNPSHGFHALEFKSLRANQSGYEVLVEALLESVEMAIIRNHGVIRHKRIEQRVATFAIGSALVFYTFLVARIFSSRF</sequence>
<comment type="caution">
    <text evidence="2">The sequence shown here is derived from an EMBL/GenBank/DDBJ whole genome shotgun (WGS) entry which is preliminary data.</text>
</comment>
<keyword evidence="1" id="KW-0472">Membrane</keyword>
<feature type="transmembrane region" description="Helical" evidence="1">
    <location>
        <begin position="38"/>
        <end position="58"/>
    </location>
</feature>
<keyword evidence="1" id="KW-1133">Transmembrane helix</keyword>
<keyword evidence="1" id="KW-0812">Transmembrane</keyword>
<reference evidence="2 3" key="1">
    <citation type="submission" date="2020-08" db="EMBL/GenBank/DDBJ databases">
        <title>Genomic Encyclopedia of Type Strains, Phase IV (KMG-V): Genome sequencing to study the core and pangenomes of soil and plant-associated prokaryotes.</title>
        <authorList>
            <person name="Whitman W."/>
        </authorList>
    </citation>
    <scope>NUCLEOTIDE SEQUENCE [LARGE SCALE GENOMIC DNA]</scope>
    <source>
        <strain evidence="2 3">X5P3</strain>
    </source>
</reference>
<evidence type="ECO:0000313" key="3">
    <source>
        <dbReference type="Proteomes" id="UP000584867"/>
    </source>
</evidence>
<dbReference type="Proteomes" id="UP000584867">
    <property type="component" value="Unassembled WGS sequence"/>
</dbReference>
<name>A0A7W8E949_9BACT</name>
<evidence type="ECO:0000256" key="1">
    <source>
        <dbReference type="SAM" id="Phobius"/>
    </source>
</evidence>
<feature type="transmembrane region" description="Helical" evidence="1">
    <location>
        <begin position="148"/>
        <end position="168"/>
    </location>
</feature>
<dbReference type="EMBL" id="JACHIO010000005">
    <property type="protein sequence ID" value="MBB5063301.1"/>
    <property type="molecule type" value="Genomic_DNA"/>
</dbReference>
<organism evidence="2 3">
    <name type="scientific">Granulicella mallensis</name>
    <dbReference type="NCBI Taxonomy" id="940614"/>
    <lineage>
        <taxon>Bacteria</taxon>
        <taxon>Pseudomonadati</taxon>
        <taxon>Acidobacteriota</taxon>
        <taxon>Terriglobia</taxon>
        <taxon>Terriglobales</taxon>
        <taxon>Acidobacteriaceae</taxon>
        <taxon>Granulicella</taxon>
    </lineage>
</organism>
<dbReference type="AlphaFoldDB" id="A0A7W8E949"/>